<keyword evidence="3 5" id="KW-0694">RNA-binding</keyword>
<sequence>MPLDAIVMTALAGELRERITGGKVDKIYQPTRDEVVLHMRTGQGNVKLLLSANPAHPRAQLTTVTRENPETPPMFCMLLRKYFLGGRILEIRQPPMERLLEFRFETLSELGDRVERALVLECIGRKSNLIMLDGAGRITDSMRRVDGDISAQRPVMPGLFYQYPVPTGKLDFTAMGEEELEQLVSSQAPQGEGQDKWLLDTFSGISPLVARELAFRADETSQGLAREVLRLRSIILEGKYEPVVLKKEGKEMDFSFLPILQYGPEVELTRCETFSQLLDDYYAAREAQERVKQRGADFIRSVTQARNRTAKKIANQEADLRRAGNREQMREYGDIITTNFYQMHRGQSVLVAQNYYDPECREVEIPLDPLLTPQQNAAKYYKDYKKAQKAEEMLAIQLEKNRTELEYLDSVLQMITLSEGDRDLQEIRQELMDNGYLRQHKRKMTAKGKVKIIHAKPMEFRSSAGLTILVGKNNSQNDRLTLKDSDKRDLWFHVQKLHGSHVILKTGGVQPDDQSVTEAAMLAAWFSQAKDSAQVPVDVTPVKVVKKPTGAKPGFVIYNTYNTVYVTPQEDLVKKLRVK</sequence>
<dbReference type="Gene3D" id="2.30.310.10">
    <property type="entry name" value="ibrinogen binding protein from staphylococcus aureus domain"/>
    <property type="match status" value="1"/>
</dbReference>
<dbReference type="PANTHER" id="PTHR15239:SF6">
    <property type="entry name" value="RIBOSOME QUALITY CONTROL COMPLEX SUBUNIT NEMF"/>
    <property type="match status" value="1"/>
</dbReference>
<dbReference type="InterPro" id="IPR008532">
    <property type="entry name" value="NFACT_RNA-bd"/>
</dbReference>
<comment type="function">
    <text evidence="5">Key component of the ribosome quality control system (RQC), a ribosome-associated complex that mediates the extraction of incompletely synthesized nascent chains from stalled ribosomes and their subsequent degradation. RqcH recruits Ala-charged tRNA, and with RqcP directs the elongation of stalled nascent chains on 50S ribosomal subunits, leading to non-templated C-terminal alanine extensions (Ala tail). The Ala tail promotes nascent chain degradation. May add between 1 and at least 8 Ala residues. Binds to stalled 50S ribosomal subunits.</text>
</comment>
<evidence type="ECO:0000256" key="5">
    <source>
        <dbReference type="HAMAP-Rule" id="MF_00844"/>
    </source>
</evidence>
<dbReference type="Pfam" id="PF05833">
    <property type="entry name" value="NFACT_N"/>
    <property type="match status" value="1"/>
</dbReference>
<reference evidence="7" key="1">
    <citation type="submission" date="2020-10" db="EMBL/GenBank/DDBJ databases">
        <authorList>
            <person name="Gilroy R."/>
        </authorList>
    </citation>
    <scope>NUCLEOTIDE SEQUENCE</scope>
    <source>
        <strain evidence="7">ChiGjej2B2-12916</strain>
    </source>
</reference>
<dbReference type="Proteomes" id="UP000886879">
    <property type="component" value="Unassembled WGS sequence"/>
</dbReference>
<evidence type="ECO:0000256" key="4">
    <source>
        <dbReference type="ARBA" id="ARBA00022917"/>
    </source>
</evidence>
<dbReference type="Pfam" id="PF05670">
    <property type="entry name" value="NFACT-R_1"/>
    <property type="match status" value="1"/>
</dbReference>
<evidence type="ECO:0000313" key="8">
    <source>
        <dbReference type="Proteomes" id="UP000886879"/>
    </source>
</evidence>
<dbReference type="GO" id="GO:0000049">
    <property type="term" value="F:tRNA binding"/>
    <property type="evidence" value="ECO:0007669"/>
    <property type="project" value="UniProtKB-UniRule"/>
</dbReference>
<dbReference type="HAMAP" id="MF_00844_B">
    <property type="entry name" value="RqcH_B"/>
    <property type="match status" value="1"/>
</dbReference>
<gene>
    <name evidence="5" type="primary">rqcH</name>
    <name evidence="7" type="ORF">IAD31_08745</name>
</gene>
<protein>
    <recommendedName>
        <fullName evidence="5">Rqc2 homolog RqcH</fullName>
        <shortName evidence="5">RqcH</shortName>
    </recommendedName>
</protein>
<dbReference type="GO" id="GO:0043023">
    <property type="term" value="F:ribosomal large subunit binding"/>
    <property type="evidence" value="ECO:0007669"/>
    <property type="project" value="UniProtKB-UniRule"/>
</dbReference>
<comment type="similarity">
    <text evidence="5">Belongs to the NEMF family.</text>
</comment>
<keyword evidence="1 5" id="KW-0820">tRNA-binding</keyword>
<evidence type="ECO:0000256" key="1">
    <source>
        <dbReference type="ARBA" id="ARBA00022555"/>
    </source>
</evidence>
<comment type="caution">
    <text evidence="7">The sequence shown here is derived from an EMBL/GenBank/DDBJ whole genome shotgun (WGS) entry which is preliminary data.</text>
</comment>
<name>A0A9D0YSY2_9FIRM</name>
<evidence type="ECO:0000313" key="7">
    <source>
        <dbReference type="EMBL" id="HIQ61661.1"/>
    </source>
</evidence>
<dbReference type="AlphaFoldDB" id="A0A9D0YSY2"/>
<keyword evidence="2 5" id="KW-0699">rRNA-binding</keyword>
<feature type="domain" description="NFACT RNA-binding" evidence="6">
    <location>
        <begin position="457"/>
        <end position="550"/>
    </location>
</feature>
<accession>A0A9D0YSY2</accession>
<proteinExistence type="inferred from homology"/>
<dbReference type="EMBL" id="DVFO01000093">
    <property type="protein sequence ID" value="HIQ61661.1"/>
    <property type="molecule type" value="Genomic_DNA"/>
</dbReference>
<dbReference type="InterPro" id="IPR051608">
    <property type="entry name" value="RQC_Subunit_NEMF"/>
</dbReference>
<reference evidence="7" key="2">
    <citation type="journal article" date="2021" name="PeerJ">
        <title>Extensive microbial diversity within the chicken gut microbiome revealed by metagenomics and culture.</title>
        <authorList>
            <person name="Gilroy R."/>
            <person name="Ravi A."/>
            <person name="Getino M."/>
            <person name="Pursley I."/>
            <person name="Horton D.L."/>
            <person name="Alikhan N.F."/>
            <person name="Baker D."/>
            <person name="Gharbi K."/>
            <person name="Hall N."/>
            <person name="Watson M."/>
            <person name="Adriaenssens E.M."/>
            <person name="Foster-Nyarko E."/>
            <person name="Jarju S."/>
            <person name="Secka A."/>
            <person name="Antonio M."/>
            <person name="Oren A."/>
            <person name="Chaudhuri R.R."/>
            <person name="La Ragione R."/>
            <person name="Hildebrand F."/>
            <person name="Pallen M.J."/>
        </authorList>
    </citation>
    <scope>NUCLEOTIDE SEQUENCE</scope>
    <source>
        <strain evidence="7">ChiGjej2B2-12916</strain>
    </source>
</reference>
<dbReference type="PANTHER" id="PTHR15239">
    <property type="entry name" value="NUCLEAR EXPORT MEDIATOR FACTOR NEMF"/>
    <property type="match status" value="1"/>
</dbReference>
<keyword evidence="4 5" id="KW-0648">Protein biosynthesis</keyword>
<dbReference type="InterPro" id="IPR043682">
    <property type="entry name" value="RqcH_bacterial"/>
</dbReference>
<evidence type="ECO:0000259" key="6">
    <source>
        <dbReference type="Pfam" id="PF05670"/>
    </source>
</evidence>
<organism evidence="7 8">
    <name type="scientific">Candidatus Enterenecus faecium</name>
    <dbReference type="NCBI Taxonomy" id="2840780"/>
    <lineage>
        <taxon>Bacteria</taxon>
        <taxon>Bacillati</taxon>
        <taxon>Bacillota</taxon>
        <taxon>Clostridia</taxon>
        <taxon>Eubacteriales</taxon>
        <taxon>Candidatus Enterenecus</taxon>
    </lineage>
</organism>
<dbReference type="GO" id="GO:1990112">
    <property type="term" value="C:RQC complex"/>
    <property type="evidence" value="ECO:0007669"/>
    <property type="project" value="TreeGrafter"/>
</dbReference>
<dbReference type="Gene3D" id="3.40.970.40">
    <property type="entry name" value="fibrinogen binding protein from staphylococcus aureus domain like"/>
    <property type="match status" value="1"/>
</dbReference>
<comment type="subunit">
    <text evidence="5">Associates with stalled 50S ribosomal subunits. Binds to RqcP.</text>
</comment>
<dbReference type="GO" id="GO:0019843">
    <property type="term" value="F:rRNA binding"/>
    <property type="evidence" value="ECO:0007669"/>
    <property type="project" value="UniProtKB-UniRule"/>
</dbReference>
<evidence type="ECO:0000256" key="2">
    <source>
        <dbReference type="ARBA" id="ARBA00022730"/>
    </source>
</evidence>
<evidence type="ECO:0000256" key="3">
    <source>
        <dbReference type="ARBA" id="ARBA00022884"/>
    </source>
</evidence>
<dbReference type="GO" id="GO:0072344">
    <property type="term" value="P:rescue of stalled ribosome"/>
    <property type="evidence" value="ECO:0007669"/>
    <property type="project" value="UniProtKB-UniRule"/>
</dbReference>